<dbReference type="AlphaFoldDB" id="A0A1Y1CN87"/>
<reference evidence="2" key="2">
    <citation type="journal article" date="2020" name="Antonie Van Leeuwenhoek">
        <title>Labilibaculum antarcticum sp. nov., a novel facultative anaerobic, psychrotorelant bacterium isolated from marine sediment of Antarctica.</title>
        <authorList>
            <person name="Watanabe M."/>
            <person name="Kojima H."/>
            <person name="Fukui M."/>
        </authorList>
    </citation>
    <scope>NUCLEOTIDE SEQUENCE [LARGE SCALE GENOMIC DNA]</scope>
    <source>
        <strain evidence="2">SPP2</strain>
    </source>
</reference>
<evidence type="ECO:0000313" key="2">
    <source>
        <dbReference type="Proteomes" id="UP000218267"/>
    </source>
</evidence>
<sequence length="55" mass="6514">MGNKHLKEDKKYIKYKGQLVTKAICNAEFSALLEYCELDTLAMVMIYEHFRELKN</sequence>
<name>A0A1Y1CN87_9BACT</name>
<proteinExistence type="predicted"/>
<dbReference type="EMBL" id="AP018042">
    <property type="protein sequence ID" value="BAX81750.1"/>
    <property type="molecule type" value="Genomic_DNA"/>
</dbReference>
<gene>
    <name evidence="1" type="ORF">ALGA_3452</name>
</gene>
<reference evidence="1 2" key="1">
    <citation type="journal article" date="2018" name="Mar. Genomics">
        <title>Complete genome sequence of Marinifilaceae bacterium strain SPP2, isolated from the Antarctic marine sediment.</title>
        <authorList>
            <person name="Watanabe M."/>
            <person name="Kojima H."/>
            <person name="Fukui M."/>
        </authorList>
    </citation>
    <scope>NUCLEOTIDE SEQUENCE [LARGE SCALE GENOMIC DNA]</scope>
    <source>
        <strain evidence="1 2">SPP2</strain>
    </source>
</reference>
<protein>
    <submittedName>
        <fullName evidence="1">Uncharacterized protein</fullName>
    </submittedName>
</protein>
<dbReference type="KEGG" id="mbas:ALGA_3452"/>
<evidence type="ECO:0000313" key="1">
    <source>
        <dbReference type="EMBL" id="BAX81750.1"/>
    </source>
</evidence>
<accession>A0A1Y1CN87</accession>
<keyword evidence="2" id="KW-1185">Reference proteome</keyword>
<dbReference type="Proteomes" id="UP000218267">
    <property type="component" value="Chromosome"/>
</dbReference>
<organism evidence="1 2">
    <name type="scientific">Labilibaculum antarcticum</name>
    <dbReference type="NCBI Taxonomy" id="1717717"/>
    <lineage>
        <taxon>Bacteria</taxon>
        <taxon>Pseudomonadati</taxon>
        <taxon>Bacteroidota</taxon>
        <taxon>Bacteroidia</taxon>
        <taxon>Marinilabiliales</taxon>
        <taxon>Marinifilaceae</taxon>
        <taxon>Labilibaculum</taxon>
    </lineage>
</organism>